<dbReference type="RefSeq" id="WP_002578699.1">
    <property type="nucleotide sequence ID" value="NZ_BAABZS010000001.1"/>
</dbReference>
<keyword evidence="2" id="KW-0732">Signal</keyword>
<evidence type="ECO:0000256" key="1">
    <source>
        <dbReference type="SAM" id="MobiDB-lite"/>
    </source>
</evidence>
<feature type="compositionally biased region" description="Polar residues" evidence="1">
    <location>
        <begin position="661"/>
        <end position="672"/>
    </location>
</feature>
<feature type="compositionally biased region" description="Gly residues" evidence="1">
    <location>
        <begin position="508"/>
        <end position="590"/>
    </location>
</feature>
<dbReference type="Gene3D" id="1.10.287.950">
    <property type="entry name" value="Methyl-accepting chemotaxis protein"/>
    <property type="match status" value="1"/>
</dbReference>
<dbReference type="AlphaFoldDB" id="A0A6N2X8H0"/>
<name>A0A6N2X8H0_9FIRM</name>
<evidence type="ECO:0000256" key="2">
    <source>
        <dbReference type="SAM" id="SignalP"/>
    </source>
</evidence>
<feature type="compositionally biased region" description="Gly residues" evidence="1">
    <location>
        <begin position="476"/>
        <end position="500"/>
    </location>
</feature>
<evidence type="ECO:0000313" key="3">
    <source>
        <dbReference type="EMBL" id="VYT50445.1"/>
    </source>
</evidence>
<feature type="compositionally biased region" description="Acidic residues" evidence="1">
    <location>
        <begin position="414"/>
        <end position="428"/>
    </location>
</feature>
<feature type="region of interest" description="Disordered" evidence="1">
    <location>
        <begin position="406"/>
        <end position="672"/>
    </location>
</feature>
<reference evidence="3" key="1">
    <citation type="submission" date="2019-11" db="EMBL/GenBank/DDBJ databases">
        <authorList>
            <person name="Feng L."/>
        </authorList>
    </citation>
    <scope>NUCLEOTIDE SEQUENCE</scope>
    <source>
        <strain evidence="3">CbolteaeLFYP116</strain>
    </source>
</reference>
<gene>
    <name evidence="3" type="primary">smc_2</name>
    <name evidence="3" type="ORF">CBLFYP116_04576</name>
</gene>
<feature type="compositionally biased region" description="Low complexity" evidence="1">
    <location>
        <begin position="627"/>
        <end position="660"/>
    </location>
</feature>
<dbReference type="EMBL" id="CACRTF010000017">
    <property type="protein sequence ID" value="VYT50445.1"/>
    <property type="molecule type" value="Genomic_DNA"/>
</dbReference>
<sequence>MKMKYKRIMAAGMVFVMLCTGTGTAPVYGAQPSVDVDETMYVNLDYYGRVDKINVVKGVGLNGQTEFTDYGTYENVINMSNSIEPVLGDGMVTWQLPEDQRGRFYYKCSVDKGMMVLPWDFDVSYKLNGVPMDGDKLAGASGLIEINVKAEPNDNAGEYYRNNMMLMVAVPVDMSKCYSVEAEGSQTQNLGETTAVVFTALPGEDGDYTVRIGTDSFETIGVIMAMVPGTVEDLEHIKDLKEAKDTWQDAGDELYDSLEQMAKSVENMRQGVNQVRQGMDSAESARQKWSNSKDSILAGNDQTLAALTSVSQQMDTMIPHLQTAKDCAEVVHSSMNDIVNTLGDMQDPLRKLQTRLKNIENSAGGISSDLPELQKTMESIIALDTQLQASQDTLLTYLSLYKSSSTKARRLYDEELDEEELEDMEDVDYGTSNGGSHSSSGGGSSQENSQNNNQGNDQESGNPSGSTEGKDNPDGSAGGSGSTDGNGSTSGTGSGSGNTDGGTSTDGSGTGAGSGNTTGGGSTDGSTTGNGSGNTTGGGSTDGSTTGSGSGNTTGGGSTDGSGTGTGSGNTTGGGSTDGSTTGSGSGNTTGGASTDGSTNGSGSGNTTGGASTDGSTTGSGSGNTTGGESTNGSTAGSSSGSAAESGDPSGNAGSNSGSNTPDTGTAISSAINTGSTGLAGMAATASIEKKNIPLVSSMDQQAAAQAAKAIEQSLYDKVAVLQDLSAQSKSLTDKMANLMDDTSDSAKYSAEIVDNTDYLIEDLKALNDSLDVYYPDLQTALDDSQELVRRTTDALNNGISTLTIIQNTLKDSSDDFDAAARDSLRGSMELLDKSLNILDSTTVMRQAGRTMKDTIDNELDKFDTDNRFLFMDPSADKVSFTSDRNKPPKTLQIVMRTDEISVDDDTAKTADAEVAKAKESPLRRMWNVLVQMWKAMVSIFKNR</sequence>
<feature type="signal peptide" evidence="2">
    <location>
        <begin position="1"/>
        <end position="25"/>
    </location>
</feature>
<feature type="compositionally biased region" description="Low complexity" evidence="1">
    <location>
        <begin position="434"/>
        <end position="462"/>
    </location>
</feature>
<protein>
    <submittedName>
        <fullName evidence="3">Chromosome partition protein Smc</fullName>
    </submittedName>
</protein>
<feature type="chain" id="PRO_5039194147" evidence="2">
    <location>
        <begin position="26"/>
        <end position="944"/>
    </location>
</feature>
<proteinExistence type="predicted"/>
<organism evidence="3">
    <name type="scientific">Enterocloster bolteae</name>
    <dbReference type="NCBI Taxonomy" id="208479"/>
    <lineage>
        <taxon>Bacteria</taxon>
        <taxon>Bacillati</taxon>
        <taxon>Bacillota</taxon>
        <taxon>Clostridia</taxon>
        <taxon>Lachnospirales</taxon>
        <taxon>Lachnospiraceae</taxon>
        <taxon>Enterocloster</taxon>
    </lineage>
</organism>
<dbReference type="SUPFAM" id="SSF58104">
    <property type="entry name" value="Methyl-accepting chemotaxis protein (MCP) signaling domain"/>
    <property type="match status" value="1"/>
</dbReference>
<accession>A0A6N2X8H0</accession>